<proteinExistence type="predicted"/>
<protein>
    <recommendedName>
        <fullName evidence="4">PepSY domain-containing protein</fullName>
    </recommendedName>
</protein>
<comment type="caution">
    <text evidence="2">The sequence shown here is derived from an EMBL/GenBank/DDBJ whole genome shotgun (WGS) entry which is preliminary data.</text>
</comment>
<accession>A0ABV2JWA4</accession>
<reference evidence="2 3" key="1">
    <citation type="submission" date="2024-06" db="EMBL/GenBank/DDBJ databases">
        <title>Sorghum-associated microbial communities from plants grown in Nebraska, USA.</title>
        <authorList>
            <person name="Schachtman D."/>
        </authorList>
    </citation>
    <scope>NUCLEOTIDE SEQUENCE [LARGE SCALE GENOMIC DNA]</scope>
    <source>
        <strain evidence="2 3">1073</strain>
    </source>
</reference>
<feature type="compositionally biased region" description="Polar residues" evidence="1">
    <location>
        <begin position="125"/>
        <end position="134"/>
    </location>
</feature>
<gene>
    <name evidence="2" type="ORF">ABIC75_002579</name>
</gene>
<sequence>MTVQVRPAYIQPRFHSLNADGYRSPPIPPGLFNKMKTTLRPLAWLLALSTGASAWAAQSSEPSMSLEQAVTQVQHETGGKVLSASTVRRGRSSFEHRVKVLTPTGHVRVVTVTTDASKGPASGDPTKNPSSDGGSNKEKH</sequence>
<evidence type="ECO:0000313" key="3">
    <source>
        <dbReference type="Proteomes" id="UP001549184"/>
    </source>
</evidence>
<evidence type="ECO:0008006" key="4">
    <source>
        <dbReference type="Google" id="ProtNLM"/>
    </source>
</evidence>
<name>A0ABV2JWA4_9GAMM</name>
<dbReference type="RefSeq" id="WP_354014234.1">
    <property type="nucleotide sequence ID" value="NZ_JBEPMU010000003.1"/>
</dbReference>
<organism evidence="2 3">
    <name type="scientific">Dyella japonica</name>
    <dbReference type="NCBI Taxonomy" id="231455"/>
    <lineage>
        <taxon>Bacteria</taxon>
        <taxon>Pseudomonadati</taxon>
        <taxon>Pseudomonadota</taxon>
        <taxon>Gammaproteobacteria</taxon>
        <taxon>Lysobacterales</taxon>
        <taxon>Rhodanobacteraceae</taxon>
        <taxon>Dyella</taxon>
    </lineage>
</organism>
<evidence type="ECO:0000256" key="1">
    <source>
        <dbReference type="SAM" id="MobiDB-lite"/>
    </source>
</evidence>
<dbReference type="EMBL" id="JBEPMU010000003">
    <property type="protein sequence ID" value="MET3652847.1"/>
    <property type="molecule type" value="Genomic_DNA"/>
</dbReference>
<dbReference type="Proteomes" id="UP001549184">
    <property type="component" value="Unassembled WGS sequence"/>
</dbReference>
<evidence type="ECO:0000313" key="2">
    <source>
        <dbReference type="EMBL" id="MET3652847.1"/>
    </source>
</evidence>
<keyword evidence="3" id="KW-1185">Reference proteome</keyword>
<feature type="region of interest" description="Disordered" evidence="1">
    <location>
        <begin position="112"/>
        <end position="140"/>
    </location>
</feature>